<dbReference type="AlphaFoldDB" id="A0AAV7LEU0"/>
<feature type="region of interest" description="Disordered" evidence="1">
    <location>
        <begin position="53"/>
        <end position="112"/>
    </location>
</feature>
<evidence type="ECO:0000256" key="1">
    <source>
        <dbReference type="SAM" id="MobiDB-lite"/>
    </source>
</evidence>
<proteinExistence type="predicted"/>
<name>A0AAV7LEU0_PLEWA</name>
<evidence type="ECO:0000313" key="2">
    <source>
        <dbReference type="EMBL" id="KAJ1090106.1"/>
    </source>
</evidence>
<dbReference type="Proteomes" id="UP001066276">
    <property type="component" value="Chromosome 11"/>
</dbReference>
<accession>A0AAV7LEU0</accession>
<evidence type="ECO:0000313" key="3">
    <source>
        <dbReference type="Proteomes" id="UP001066276"/>
    </source>
</evidence>
<evidence type="ECO:0008006" key="4">
    <source>
        <dbReference type="Google" id="ProtNLM"/>
    </source>
</evidence>
<dbReference type="EMBL" id="JANPWB010000015">
    <property type="protein sequence ID" value="KAJ1090106.1"/>
    <property type="molecule type" value="Genomic_DNA"/>
</dbReference>
<reference evidence="2" key="1">
    <citation type="journal article" date="2022" name="bioRxiv">
        <title>Sequencing and chromosome-scale assembly of the giantPleurodeles waltlgenome.</title>
        <authorList>
            <person name="Brown T."/>
            <person name="Elewa A."/>
            <person name="Iarovenko S."/>
            <person name="Subramanian E."/>
            <person name="Araus A.J."/>
            <person name="Petzold A."/>
            <person name="Susuki M."/>
            <person name="Suzuki K.-i.T."/>
            <person name="Hayashi T."/>
            <person name="Toyoda A."/>
            <person name="Oliveira C."/>
            <person name="Osipova E."/>
            <person name="Leigh N.D."/>
            <person name="Simon A."/>
            <person name="Yun M.H."/>
        </authorList>
    </citation>
    <scope>NUCLEOTIDE SEQUENCE</scope>
    <source>
        <strain evidence="2">20211129_DDA</strain>
        <tissue evidence="2">Liver</tissue>
    </source>
</reference>
<comment type="caution">
    <text evidence="2">The sequence shown here is derived from an EMBL/GenBank/DDBJ whole genome shotgun (WGS) entry which is preliminary data.</text>
</comment>
<keyword evidence="3" id="KW-1185">Reference proteome</keyword>
<sequence>MLVALSPVVGRALLRAWALGSWRFGSGGRPSTLEPAGDGRLMPPAWIASVKTEGRPEIPVGTGEAVASPRDRPAHTRTASKRGPRHKGAEATGWNSAGEDHRVLDPDTGTVPVTLPQLLVSADQGIRRQNL</sequence>
<protein>
    <recommendedName>
        <fullName evidence="4">Secreted protein</fullName>
    </recommendedName>
</protein>
<organism evidence="2 3">
    <name type="scientific">Pleurodeles waltl</name>
    <name type="common">Iberian ribbed newt</name>
    <dbReference type="NCBI Taxonomy" id="8319"/>
    <lineage>
        <taxon>Eukaryota</taxon>
        <taxon>Metazoa</taxon>
        <taxon>Chordata</taxon>
        <taxon>Craniata</taxon>
        <taxon>Vertebrata</taxon>
        <taxon>Euteleostomi</taxon>
        <taxon>Amphibia</taxon>
        <taxon>Batrachia</taxon>
        <taxon>Caudata</taxon>
        <taxon>Salamandroidea</taxon>
        <taxon>Salamandridae</taxon>
        <taxon>Pleurodelinae</taxon>
        <taxon>Pleurodeles</taxon>
    </lineage>
</organism>
<gene>
    <name evidence="2" type="ORF">NDU88_003244</name>
</gene>